<protein>
    <recommendedName>
        <fullName evidence="2">Thioredoxin domain-containing protein</fullName>
    </recommendedName>
</protein>
<dbReference type="GO" id="GO:0005788">
    <property type="term" value="C:endoplasmic reticulum lumen"/>
    <property type="evidence" value="ECO:0007669"/>
    <property type="project" value="TreeGrafter"/>
</dbReference>
<feature type="chain" id="PRO_5041725415" description="Thioredoxin domain-containing protein" evidence="1">
    <location>
        <begin position="22"/>
        <end position="298"/>
    </location>
</feature>
<dbReference type="PANTHER" id="PTHR45815">
    <property type="entry name" value="PROTEIN DISULFIDE-ISOMERASE A6"/>
    <property type="match status" value="1"/>
</dbReference>
<keyword evidence="1" id="KW-0732">Signal</keyword>
<dbReference type="Gene3D" id="3.40.30.10">
    <property type="entry name" value="Glutaredoxin"/>
    <property type="match status" value="2"/>
</dbReference>
<dbReference type="Pfam" id="PF00085">
    <property type="entry name" value="Thioredoxin"/>
    <property type="match status" value="1"/>
</dbReference>
<dbReference type="InterPro" id="IPR036249">
    <property type="entry name" value="Thioredoxin-like_sf"/>
</dbReference>
<organism evidence="3 4">
    <name type="scientific">Clavispora lusitaniae</name>
    <name type="common">Candida lusitaniae</name>
    <dbReference type="NCBI Taxonomy" id="36911"/>
    <lineage>
        <taxon>Eukaryota</taxon>
        <taxon>Fungi</taxon>
        <taxon>Dikarya</taxon>
        <taxon>Ascomycota</taxon>
        <taxon>Saccharomycotina</taxon>
        <taxon>Pichiomycetes</taxon>
        <taxon>Metschnikowiaceae</taxon>
        <taxon>Clavispora</taxon>
    </lineage>
</organism>
<dbReference type="SUPFAM" id="SSF52833">
    <property type="entry name" value="Thioredoxin-like"/>
    <property type="match status" value="1"/>
</dbReference>
<comment type="caution">
    <text evidence="3">The sequence shown here is derived from an EMBL/GenBank/DDBJ whole genome shotgun (WGS) entry which is preliminary data.</text>
</comment>
<evidence type="ECO:0000313" key="3">
    <source>
        <dbReference type="EMBL" id="OVF10605.1"/>
    </source>
</evidence>
<dbReference type="PANTHER" id="PTHR45815:SF3">
    <property type="entry name" value="PROTEIN DISULFIDE-ISOMERASE A6"/>
    <property type="match status" value="1"/>
</dbReference>
<reference evidence="3 4" key="1">
    <citation type="submission" date="2017-04" db="EMBL/GenBank/DDBJ databases">
        <title>Draft genome of the yeast Clavispora lusitaniae type strain CBS 6936.</title>
        <authorList>
            <person name="Durrens P."/>
            <person name="Klopp C."/>
            <person name="Biteau N."/>
            <person name="Fitton-Ouhabi V."/>
            <person name="Dementhon K."/>
            <person name="Accoceberry I."/>
            <person name="Sherman D.J."/>
            <person name="Noel T."/>
        </authorList>
    </citation>
    <scope>NUCLEOTIDE SEQUENCE [LARGE SCALE GENOMIC DNA]</scope>
    <source>
        <strain evidence="3 4">CBS 6936</strain>
    </source>
</reference>
<evidence type="ECO:0000256" key="1">
    <source>
        <dbReference type="SAM" id="SignalP"/>
    </source>
</evidence>
<dbReference type="PRINTS" id="PR00421">
    <property type="entry name" value="THIOREDOXIN"/>
</dbReference>
<sequence length="298" mass="33985">MFVPLLAFFQLALCVVARISGDVYSTDPNVYELTPANFDKVVYRSNYTSIVKFYAPWCGYCQRLEPVWRKMARFLHQDGKYAVNVASVNCDSDRNKALCSKHRIQGFPTVIVFRPPKWKSGATKNSASHVPEVYNGERALGPMIEFVSSRIKNYVKKFHRFDGDSLSEWLSDTSSPRVFLMSSSPSITPLYKTMAIDFLGSASLGMITLKETPSEAHVDVDGVKVSFPLKPEDKLPLLFLYKPEEHRFIRYKGKNLKNKQKIEQWLIDETGIAPGEGVLSKKDKKYYSKYRGHAKDEL</sequence>
<gene>
    <name evidence="3" type="ORF">A9F13_02g04400</name>
</gene>
<accession>A0AA91Q440</accession>
<dbReference type="PROSITE" id="PS00194">
    <property type="entry name" value="THIOREDOXIN_1"/>
    <property type="match status" value="1"/>
</dbReference>
<dbReference type="PROSITE" id="PS51352">
    <property type="entry name" value="THIOREDOXIN_2"/>
    <property type="match status" value="1"/>
</dbReference>
<feature type="domain" description="Thioredoxin" evidence="2">
    <location>
        <begin position="5"/>
        <end position="152"/>
    </location>
</feature>
<dbReference type="GO" id="GO:0015035">
    <property type="term" value="F:protein-disulfide reductase activity"/>
    <property type="evidence" value="ECO:0007669"/>
    <property type="project" value="TreeGrafter"/>
</dbReference>
<dbReference type="InterPro" id="IPR017937">
    <property type="entry name" value="Thioredoxin_CS"/>
</dbReference>
<evidence type="ECO:0000313" key="4">
    <source>
        <dbReference type="Proteomes" id="UP000195602"/>
    </source>
</evidence>
<proteinExistence type="predicted"/>
<dbReference type="KEGG" id="clus:A9F13_02g04400"/>
<dbReference type="GO" id="GO:0034976">
    <property type="term" value="P:response to endoplasmic reticulum stress"/>
    <property type="evidence" value="ECO:0007669"/>
    <property type="project" value="TreeGrafter"/>
</dbReference>
<dbReference type="InterPro" id="IPR013766">
    <property type="entry name" value="Thioredoxin_domain"/>
</dbReference>
<dbReference type="AlphaFoldDB" id="A0AA91Q440"/>
<name>A0AA91Q440_CLALS</name>
<feature type="signal peptide" evidence="1">
    <location>
        <begin position="1"/>
        <end position="21"/>
    </location>
</feature>
<dbReference type="EMBL" id="LYUB02000002">
    <property type="protein sequence ID" value="OVF10605.1"/>
    <property type="molecule type" value="Genomic_DNA"/>
</dbReference>
<evidence type="ECO:0000259" key="2">
    <source>
        <dbReference type="PROSITE" id="PS51352"/>
    </source>
</evidence>
<dbReference type="Proteomes" id="UP000195602">
    <property type="component" value="Unassembled WGS sequence"/>
</dbReference>